<protein>
    <recommendedName>
        <fullName evidence="4">F-box domain-containing protein</fullName>
    </recommendedName>
</protein>
<evidence type="ECO:0008006" key="4">
    <source>
        <dbReference type="Google" id="ProtNLM"/>
    </source>
</evidence>
<dbReference type="RefSeq" id="XP_019048148.1">
    <property type="nucleotide sequence ID" value="XM_019188586.1"/>
</dbReference>
<dbReference type="Proteomes" id="UP000092730">
    <property type="component" value="Chromosome 2"/>
</dbReference>
<dbReference type="EMBL" id="KI894019">
    <property type="protein sequence ID" value="OCF27078.1"/>
    <property type="molecule type" value="Genomic_DNA"/>
</dbReference>
<gene>
    <name evidence="1" type="ORF">I302_01913</name>
    <name evidence="2" type="ORF">I302_103214</name>
</gene>
<dbReference type="GeneID" id="30206312"/>
<reference evidence="2" key="2">
    <citation type="submission" date="2013-07" db="EMBL/GenBank/DDBJ databases">
        <authorList>
            <consortium name="The Broad Institute Genome Sequencing Platform"/>
            <person name="Cuomo C."/>
            <person name="Litvintseva A."/>
            <person name="Chen Y."/>
            <person name="Heitman J."/>
            <person name="Sun S."/>
            <person name="Springer D."/>
            <person name="Dromer F."/>
            <person name="Young S.K."/>
            <person name="Zeng Q."/>
            <person name="Gargeya S."/>
            <person name="Fitzgerald M."/>
            <person name="Abouelleil A."/>
            <person name="Alvarado L."/>
            <person name="Berlin A.M."/>
            <person name="Chapman S.B."/>
            <person name="Dewar J."/>
            <person name="Goldberg J."/>
            <person name="Griggs A."/>
            <person name="Gujja S."/>
            <person name="Hansen M."/>
            <person name="Howarth C."/>
            <person name="Imamovic A."/>
            <person name="Larimer J."/>
            <person name="McCowan C."/>
            <person name="Murphy C."/>
            <person name="Pearson M."/>
            <person name="Priest M."/>
            <person name="Roberts A."/>
            <person name="Saif S."/>
            <person name="Shea T."/>
            <person name="Sykes S."/>
            <person name="Wortman J."/>
            <person name="Nusbaum C."/>
            <person name="Birren B."/>
        </authorList>
    </citation>
    <scope>NUCLEOTIDE SEQUENCE</scope>
    <source>
        <strain evidence="2">CBS 10118</strain>
    </source>
</reference>
<evidence type="ECO:0000313" key="3">
    <source>
        <dbReference type="Proteomes" id="UP000092730"/>
    </source>
</evidence>
<name>A0A1B9G7S9_9TREE</name>
<reference evidence="1" key="3">
    <citation type="submission" date="2014-01" db="EMBL/GenBank/DDBJ databases">
        <title>Evolution of pathogenesis and genome organization in the Tremellales.</title>
        <authorList>
            <person name="Cuomo C."/>
            <person name="Litvintseva A."/>
            <person name="Heitman J."/>
            <person name="Chen Y."/>
            <person name="Sun S."/>
            <person name="Springer D."/>
            <person name="Dromer F."/>
            <person name="Young S."/>
            <person name="Zeng Q."/>
            <person name="Chapman S."/>
            <person name="Gujja S."/>
            <person name="Saif S."/>
            <person name="Birren B."/>
        </authorList>
    </citation>
    <scope>NUCLEOTIDE SEQUENCE</scope>
    <source>
        <strain evidence="1">CBS 10118</strain>
    </source>
</reference>
<organism evidence="1">
    <name type="scientific">Kwoniella bestiolae CBS 10118</name>
    <dbReference type="NCBI Taxonomy" id="1296100"/>
    <lineage>
        <taxon>Eukaryota</taxon>
        <taxon>Fungi</taxon>
        <taxon>Dikarya</taxon>
        <taxon>Basidiomycota</taxon>
        <taxon>Agaricomycotina</taxon>
        <taxon>Tremellomycetes</taxon>
        <taxon>Tremellales</taxon>
        <taxon>Cryptococcaceae</taxon>
        <taxon>Kwoniella</taxon>
    </lineage>
</organism>
<accession>A0A1B9G7S9</accession>
<proteinExistence type="predicted"/>
<reference evidence="2" key="4">
    <citation type="submission" date="2024-02" db="EMBL/GenBank/DDBJ databases">
        <title>Comparative genomics of Cryptococcus and Kwoniella reveals pathogenesis evolution and contrasting modes of karyotype evolution via chromosome fusion or intercentromeric recombination.</title>
        <authorList>
            <person name="Coelho M.A."/>
            <person name="David-Palma M."/>
            <person name="Shea T."/>
            <person name="Bowers K."/>
            <person name="McGinley-Smith S."/>
            <person name="Mohammad A.W."/>
            <person name="Gnirke A."/>
            <person name="Yurkov A.M."/>
            <person name="Nowrousian M."/>
            <person name="Sun S."/>
            <person name="Cuomo C.A."/>
            <person name="Heitman J."/>
        </authorList>
    </citation>
    <scope>NUCLEOTIDE SEQUENCE</scope>
    <source>
        <strain evidence="2">CBS 10118</strain>
    </source>
</reference>
<dbReference type="KEGG" id="kbi:30206312"/>
<keyword evidence="3" id="KW-1185">Reference proteome</keyword>
<evidence type="ECO:0000313" key="2">
    <source>
        <dbReference type="EMBL" id="WVW81223.1"/>
    </source>
</evidence>
<reference evidence="1" key="1">
    <citation type="submission" date="2013-07" db="EMBL/GenBank/DDBJ databases">
        <title>The Genome Sequence of Cryptococcus bestiolae CBS10118.</title>
        <authorList>
            <consortium name="The Broad Institute Genome Sequencing Platform"/>
            <person name="Cuomo C."/>
            <person name="Litvintseva A."/>
            <person name="Chen Y."/>
            <person name="Heitman J."/>
            <person name="Sun S."/>
            <person name="Springer D."/>
            <person name="Dromer F."/>
            <person name="Young S.K."/>
            <person name="Zeng Q."/>
            <person name="Gargeya S."/>
            <person name="Fitzgerald M."/>
            <person name="Abouelleil A."/>
            <person name="Alvarado L."/>
            <person name="Berlin A.M."/>
            <person name="Chapman S.B."/>
            <person name="Dewar J."/>
            <person name="Goldberg J."/>
            <person name="Griggs A."/>
            <person name="Gujja S."/>
            <person name="Hansen M."/>
            <person name="Howarth C."/>
            <person name="Imamovic A."/>
            <person name="Larimer J."/>
            <person name="McCowan C."/>
            <person name="Murphy C."/>
            <person name="Pearson M."/>
            <person name="Priest M."/>
            <person name="Roberts A."/>
            <person name="Saif S."/>
            <person name="Shea T."/>
            <person name="Sykes S."/>
            <person name="Wortman J."/>
            <person name="Nusbaum C."/>
            <person name="Birren B."/>
        </authorList>
    </citation>
    <scope>NUCLEOTIDE SEQUENCE [LARGE SCALE GENOMIC DNA]</scope>
    <source>
        <strain evidence="1">CBS 10118</strain>
    </source>
</reference>
<dbReference type="EMBL" id="CP144542">
    <property type="protein sequence ID" value="WVW81223.1"/>
    <property type="molecule type" value="Genomic_DNA"/>
</dbReference>
<dbReference type="AlphaFoldDB" id="A0A1B9G7S9"/>
<evidence type="ECO:0000313" key="1">
    <source>
        <dbReference type="EMBL" id="OCF27078.1"/>
    </source>
</evidence>
<sequence>MRFVKDTSACEWCKDCPVEDFLKKDIFPNVTDIHLRARLVSQMAVMDTKWSCSFDPPKKTHRLGDFVESLWCHSQPIRISLEWPGFWKPDRWMINSFQDSYFYLNEGLSFVLLTLVEQAHLKKIELQVEVNDLTNVYIDPSRPFEAAEHAEFSYHVHPGTEIDTTACLRKVWLHYAKNYYWKQYSKVPSKYCLPPLRDYEEGIEQLCMEVEADDMERFESFKKKLGINNKTEEDTQTSRV</sequence>
<dbReference type="VEuPathDB" id="FungiDB:I302_01913"/>